<protein>
    <recommendedName>
        <fullName evidence="6">RING-type domain-containing protein</fullName>
    </recommendedName>
</protein>
<proteinExistence type="predicted"/>
<feature type="compositionally biased region" description="Basic and acidic residues" evidence="5">
    <location>
        <begin position="446"/>
        <end position="457"/>
    </location>
</feature>
<feature type="compositionally biased region" description="Polar residues" evidence="5">
    <location>
        <begin position="728"/>
        <end position="778"/>
    </location>
</feature>
<feature type="region of interest" description="Disordered" evidence="5">
    <location>
        <begin position="129"/>
        <end position="149"/>
    </location>
</feature>
<feature type="compositionally biased region" description="Low complexity" evidence="5">
    <location>
        <begin position="713"/>
        <end position="727"/>
    </location>
</feature>
<keyword evidence="4" id="KW-0175">Coiled coil</keyword>
<feature type="coiled-coil region" evidence="4">
    <location>
        <begin position="101"/>
        <end position="128"/>
    </location>
</feature>
<feature type="compositionally biased region" description="Low complexity" evidence="5">
    <location>
        <begin position="817"/>
        <end position="832"/>
    </location>
</feature>
<dbReference type="GO" id="GO:0006275">
    <property type="term" value="P:regulation of DNA replication"/>
    <property type="evidence" value="ECO:0007669"/>
    <property type="project" value="InterPro"/>
</dbReference>
<dbReference type="SMART" id="SM00184">
    <property type="entry name" value="RING"/>
    <property type="match status" value="1"/>
</dbReference>
<dbReference type="GO" id="GO:0006513">
    <property type="term" value="P:protein monoubiquitination"/>
    <property type="evidence" value="ECO:0007669"/>
    <property type="project" value="InterPro"/>
</dbReference>
<dbReference type="Gene3D" id="3.30.40.10">
    <property type="entry name" value="Zinc/RING finger domain, C3HC4 (zinc finger)"/>
    <property type="match status" value="1"/>
</dbReference>
<evidence type="ECO:0000256" key="4">
    <source>
        <dbReference type="SAM" id="Coils"/>
    </source>
</evidence>
<dbReference type="OrthoDB" id="6105938at2759"/>
<accession>A0A8W8L5Y5</accession>
<evidence type="ECO:0000256" key="2">
    <source>
        <dbReference type="ARBA" id="ARBA00022833"/>
    </source>
</evidence>
<evidence type="ECO:0000256" key="5">
    <source>
        <dbReference type="SAM" id="MobiDB-lite"/>
    </source>
</evidence>
<feature type="region of interest" description="Disordered" evidence="5">
    <location>
        <begin position="249"/>
        <end position="308"/>
    </location>
</feature>
<keyword evidence="2" id="KW-0862">Zinc</keyword>
<dbReference type="Pfam" id="PF13920">
    <property type="entry name" value="zf-C3HC4_3"/>
    <property type="match status" value="1"/>
</dbReference>
<organism evidence="7 8">
    <name type="scientific">Magallana gigas</name>
    <name type="common">Pacific oyster</name>
    <name type="synonym">Crassostrea gigas</name>
    <dbReference type="NCBI Taxonomy" id="29159"/>
    <lineage>
        <taxon>Eukaryota</taxon>
        <taxon>Metazoa</taxon>
        <taxon>Spiralia</taxon>
        <taxon>Lophotrochozoa</taxon>
        <taxon>Mollusca</taxon>
        <taxon>Bivalvia</taxon>
        <taxon>Autobranchia</taxon>
        <taxon>Pteriomorphia</taxon>
        <taxon>Ostreida</taxon>
        <taxon>Ostreoidea</taxon>
        <taxon>Ostreidae</taxon>
        <taxon>Magallana</taxon>
    </lineage>
</organism>
<dbReference type="EnsemblMetazoa" id="G26851.1">
    <property type="protein sequence ID" value="G26851.1:cds"/>
    <property type="gene ID" value="G26851"/>
</dbReference>
<feature type="region of interest" description="Disordered" evidence="5">
    <location>
        <begin position="1054"/>
        <end position="1076"/>
    </location>
</feature>
<dbReference type="GO" id="GO:0004842">
    <property type="term" value="F:ubiquitin-protein transferase activity"/>
    <property type="evidence" value="ECO:0007669"/>
    <property type="project" value="InterPro"/>
</dbReference>
<feature type="region of interest" description="Disordered" evidence="5">
    <location>
        <begin position="331"/>
        <end position="423"/>
    </location>
</feature>
<feature type="region of interest" description="Disordered" evidence="5">
    <location>
        <begin position="557"/>
        <end position="632"/>
    </location>
</feature>
<evidence type="ECO:0000313" key="7">
    <source>
        <dbReference type="EnsemblMetazoa" id="G26851.1:cds"/>
    </source>
</evidence>
<name>A0A8W8L5Y5_MAGGI</name>
<feature type="compositionally biased region" description="Polar residues" evidence="5">
    <location>
        <begin position="398"/>
        <end position="412"/>
    </location>
</feature>
<dbReference type="GO" id="GO:0008270">
    <property type="term" value="F:zinc ion binding"/>
    <property type="evidence" value="ECO:0007669"/>
    <property type="project" value="UniProtKB-KW"/>
</dbReference>
<evidence type="ECO:0000256" key="3">
    <source>
        <dbReference type="PROSITE-ProRule" id="PRU00175"/>
    </source>
</evidence>
<feature type="region of interest" description="Disordered" evidence="5">
    <location>
        <begin position="446"/>
        <end position="476"/>
    </location>
</feature>
<dbReference type="OMA" id="HRSTWIY"/>
<feature type="compositionally biased region" description="Polar residues" evidence="5">
    <location>
        <begin position="606"/>
        <end position="622"/>
    </location>
</feature>
<feature type="compositionally biased region" description="Polar residues" evidence="5">
    <location>
        <begin position="872"/>
        <end position="889"/>
    </location>
</feature>
<dbReference type="Proteomes" id="UP000005408">
    <property type="component" value="Unassembled WGS sequence"/>
</dbReference>
<feature type="compositionally biased region" description="Low complexity" evidence="5">
    <location>
        <begin position="794"/>
        <end position="806"/>
    </location>
</feature>
<feature type="domain" description="RING-type" evidence="6">
    <location>
        <begin position="23"/>
        <end position="61"/>
    </location>
</feature>
<dbReference type="AlphaFoldDB" id="A0A8W8L5Y5"/>
<keyword evidence="8" id="KW-1185">Reference proteome</keyword>
<dbReference type="CDD" id="cd16562">
    <property type="entry name" value="RING-HC_RNF219"/>
    <property type="match status" value="1"/>
</dbReference>
<dbReference type="InterPro" id="IPR013083">
    <property type="entry name" value="Znf_RING/FYVE/PHD"/>
</dbReference>
<dbReference type="InterPro" id="IPR039209">
    <property type="entry name" value="OBI1"/>
</dbReference>
<keyword evidence="1 3" id="KW-0863">Zinc-finger</keyword>
<evidence type="ECO:0000313" key="8">
    <source>
        <dbReference type="Proteomes" id="UP000005408"/>
    </source>
</evidence>
<sequence>MAADVKARQDKYQTIAFTLPISCQICLGKVKQPVLCPNNHVFCSGCMDVWLQRNKQCPACRTPITPGNPVKKIAGGLSHGPDEKDKMSNPELRKARFDLLFKEYEEEFERLSGEVQLLRTENEVLQQQVQKNSGTKQLGPKEESRYSDSSGVLVLNKKLQDAQKIYEKVKSELSRVKQENNSLKDENINLNRENQKLRQEIGNRSPHRYGRYTVATLEAKIQTYEKEVGQLNKALEKSDKLIEELNEELDTYRSKPKSDYSSQSRHSTLSGKSSLEDLNLRTSSLSSKRSLEEPLSSQHGLDADLPSKRQLFSDDREYKSSHRDYLNGEFYSSSDLHDYKGNEKNGAGKNSKRVTFDLPKNETVSFDLEMPSPLKGNRNSSNGRSPSPIKGVLKNGKKSSMSNGDESLSLSKPESLDDSYLDGRRGKTAVTRLEDEDDFYLSKYSRDSKSTKDDNHNYRYTSGRYNTDPVQKSESFDLDYPAKSRKSDLYDHVLDDTEAIQSELDDLDISITPDFTDCMKLLNRAEKKVSLGTQPSTYSNSRKDNFKDDEYLDDYRMKDTYRSDPLYPDTKSSDPGRPQSDSKYTSKYYTSSEDYVPRSSALRSEVPSTRYSSSSSAYTDIPTSALEPSNLPVASGGGYSTISGSGISTYKPSAIDSLKTSDWDTKTSDYKSSVSDRYTVSGENDKFGVDQYSSSKDSLSHNDRFGVQSDLSSRYSSSTYSSTLNSLPQTSNRMGSSDDISTPTKLSTLRPLSQSGFSRSPSVDNLFMSSKSSTQGSKFATAEDIPTSTYKPRLSLQGFSSSLDSSGKYKPLGERQGMSSLSSSSDTGSGSSRFLASSLPPKPVRTRSQSDMGTSVSALNSASYQRAKGNAPSASLETFTTESTVTAQRPPSYPVSSSSYPSEPSSTAHPPPFMENNKYTSSFVPRQDALDAVSTNKFTNSTSIVGARGPVKASYSYTDFDIGVNPRNKSNISDLPLSNRLHTRSNSVDFPLNNKDSESYITSQRFASYDDQYSTAGASYNIDNRPVHAFDRGLHSYDTNATANYVSASLPNSVSLTGGSTLDDPNKGRYNSSSYMTSSQTSVTSSITFSSSSHLSTAPSSSSTSMLPPTSTYTSYQVTKSLDPIRESSAKGNSYLSNTSTTGDISRSDSFLPEPKKRLFDSNDDLDMSLSPIKTTRKTDKY</sequence>
<feature type="compositionally biased region" description="Polar residues" evidence="5">
    <location>
        <begin position="670"/>
        <end position="682"/>
    </location>
</feature>
<feature type="compositionally biased region" description="Low complexity" evidence="5">
    <location>
        <begin position="376"/>
        <end position="388"/>
    </location>
</feature>
<dbReference type="PROSITE" id="PS50089">
    <property type="entry name" value="ZF_RING_2"/>
    <property type="match status" value="1"/>
</dbReference>
<reference evidence="7" key="1">
    <citation type="submission" date="2022-08" db="UniProtKB">
        <authorList>
            <consortium name="EnsemblMetazoa"/>
        </authorList>
    </citation>
    <scope>IDENTIFICATION</scope>
    <source>
        <strain evidence="7">05x7-T-G4-1.051#20</strain>
    </source>
</reference>
<feature type="compositionally biased region" description="Low complexity" evidence="5">
    <location>
        <begin position="894"/>
        <end position="906"/>
    </location>
</feature>
<keyword evidence="1 3" id="KW-0479">Metal-binding</keyword>
<dbReference type="SUPFAM" id="SSF57850">
    <property type="entry name" value="RING/U-box"/>
    <property type="match status" value="1"/>
</dbReference>
<dbReference type="PANTHER" id="PTHR14609">
    <property type="entry name" value="RING FINGER PROTEIN 219"/>
    <property type="match status" value="1"/>
</dbReference>
<feature type="compositionally biased region" description="Polar residues" evidence="5">
    <location>
        <begin position="259"/>
        <end position="273"/>
    </location>
</feature>
<feature type="region of interest" description="Disordered" evidence="5">
    <location>
        <begin position="661"/>
        <end position="686"/>
    </location>
</feature>
<evidence type="ECO:0000256" key="1">
    <source>
        <dbReference type="ARBA" id="ARBA00022771"/>
    </source>
</evidence>
<feature type="region of interest" description="Disordered" evidence="5">
    <location>
        <begin position="532"/>
        <end position="551"/>
    </location>
</feature>
<feature type="region of interest" description="Disordered" evidence="5">
    <location>
        <begin position="1127"/>
        <end position="1182"/>
    </location>
</feature>
<feature type="compositionally biased region" description="Polar residues" evidence="5">
    <location>
        <begin position="846"/>
        <end position="864"/>
    </location>
</feature>
<feature type="compositionally biased region" description="Polar residues" evidence="5">
    <location>
        <begin position="458"/>
        <end position="473"/>
    </location>
</feature>
<dbReference type="InterPro" id="IPR035691">
    <property type="entry name" value="OBI1_RING-HC"/>
</dbReference>
<feature type="compositionally biased region" description="Low complexity" evidence="5">
    <location>
        <begin position="280"/>
        <end position="297"/>
    </location>
</feature>
<feature type="compositionally biased region" description="Basic and acidic residues" evidence="5">
    <location>
        <begin position="541"/>
        <end position="551"/>
    </location>
</feature>
<dbReference type="PANTHER" id="PTHR14609:SF1">
    <property type="entry name" value="ORC UBIQUITIN LIGASE 1"/>
    <property type="match status" value="1"/>
</dbReference>
<feature type="compositionally biased region" description="Low complexity" evidence="5">
    <location>
        <begin position="581"/>
        <end position="594"/>
    </location>
</feature>
<feature type="compositionally biased region" description="Polar residues" evidence="5">
    <location>
        <begin position="1130"/>
        <end position="1149"/>
    </location>
</feature>
<feature type="region of interest" description="Disordered" evidence="5">
    <location>
        <begin position="713"/>
        <end position="916"/>
    </location>
</feature>
<evidence type="ECO:0000259" key="6">
    <source>
        <dbReference type="PROSITE" id="PS50089"/>
    </source>
</evidence>
<dbReference type="InterPro" id="IPR001841">
    <property type="entry name" value="Znf_RING"/>
</dbReference>